<dbReference type="RefSeq" id="WP_300953026.1">
    <property type="nucleotide sequence ID" value="NZ_JAUHJQ010000005.1"/>
</dbReference>
<evidence type="ECO:0000313" key="2">
    <source>
        <dbReference type="Proteomes" id="UP001168620"/>
    </source>
</evidence>
<dbReference type="Pfam" id="PF25209">
    <property type="entry name" value="Phage_capsid_4"/>
    <property type="match status" value="1"/>
</dbReference>
<sequence>MTIELLTGSAAESAASDADFSGTVNPRALRIGESLSTRAVNMLGEAFQNQWGADVRLAEAFSTSDFKLAATAELDKEMLAQYDELPSTWDQYTDTTTVRDFRPKRLQSRWRSTIGMARVPELTEYPADDRRGASEYAIQVAKYGRRFAISWEAWLNNEAIGELEDLPGELARQARETEMIAAVSNLLLVDPATNTASDVNTAFFKTANGNAPTALPLTRANLKTVLDGMAVKKDPNSKRVIARPDVVVVIPKALESQMLSIIRPIEVRTTVDGVEVIEGNELSGVSYVVEPMLDFVNTNSKAATTWFVVPKPRSTRPALWVAKLAGHEQPDLRVKADTGQRVGGGEISALEGSFEIDDIQYRGRHIVGNQQGDALFTYVSRGA</sequence>
<dbReference type="EMBL" id="JAUHJQ010000005">
    <property type="protein sequence ID" value="MDN4173924.1"/>
    <property type="molecule type" value="Genomic_DNA"/>
</dbReference>
<proteinExistence type="predicted"/>
<name>A0ABT8FH50_9ACTN</name>
<gene>
    <name evidence="1" type="ORF">QWY28_13265</name>
</gene>
<accession>A0ABT8FH50</accession>
<reference evidence="1" key="1">
    <citation type="submission" date="2023-06" db="EMBL/GenBank/DDBJ databases">
        <title>Draft genome sequence of Nocardioides sp. SOB77.</title>
        <authorList>
            <person name="Zhang G."/>
        </authorList>
    </citation>
    <scope>NUCLEOTIDE SEQUENCE</scope>
    <source>
        <strain evidence="1">SOB77</strain>
    </source>
</reference>
<evidence type="ECO:0000313" key="1">
    <source>
        <dbReference type="EMBL" id="MDN4173924.1"/>
    </source>
</evidence>
<dbReference type="Proteomes" id="UP001168620">
    <property type="component" value="Unassembled WGS sequence"/>
</dbReference>
<protein>
    <recommendedName>
        <fullName evidence="3">Bacteriophage Mu GpT domain-containing protein</fullName>
    </recommendedName>
</protein>
<keyword evidence="2" id="KW-1185">Reference proteome</keyword>
<organism evidence="1 2">
    <name type="scientific">Nocardioides oceani</name>
    <dbReference type="NCBI Taxonomy" id="3058369"/>
    <lineage>
        <taxon>Bacteria</taxon>
        <taxon>Bacillati</taxon>
        <taxon>Actinomycetota</taxon>
        <taxon>Actinomycetes</taxon>
        <taxon>Propionibacteriales</taxon>
        <taxon>Nocardioidaceae</taxon>
        <taxon>Nocardioides</taxon>
    </lineage>
</organism>
<evidence type="ECO:0008006" key="3">
    <source>
        <dbReference type="Google" id="ProtNLM"/>
    </source>
</evidence>
<comment type="caution">
    <text evidence="1">The sequence shown here is derived from an EMBL/GenBank/DDBJ whole genome shotgun (WGS) entry which is preliminary data.</text>
</comment>